<dbReference type="RefSeq" id="WP_123228250.1">
    <property type="nucleotide sequence ID" value="NZ_RJSE01000007.1"/>
</dbReference>
<organism evidence="1 2">
    <name type="scientific">Nocardioides marmoriginsengisoli</name>
    <dbReference type="NCBI Taxonomy" id="661483"/>
    <lineage>
        <taxon>Bacteria</taxon>
        <taxon>Bacillati</taxon>
        <taxon>Actinomycetota</taxon>
        <taxon>Actinomycetes</taxon>
        <taxon>Propionibacteriales</taxon>
        <taxon>Nocardioidaceae</taxon>
        <taxon>Nocardioides</taxon>
    </lineage>
</organism>
<gene>
    <name evidence="1" type="ORF">EFK50_14635</name>
</gene>
<protein>
    <submittedName>
        <fullName evidence="1">Alternate-type signal peptide domain-containing protein</fullName>
    </submittedName>
</protein>
<evidence type="ECO:0000313" key="1">
    <source>
        <dbReference type="EMBL" id="RNL62958.1"/>
    </source>
</evidence>
<dbReference type="AlphaFoldDB" id="A0A3N0CHP1"/>
<dbReference type="NCBIfam" id="TIGR04089">
    <property type="entry name" value="exp_by_SipW_III"/>
    <property type="match status" value="1"/>
</dbReference>
<reference evidence="1 2" key="1">
    <citation type="submission" date="2018-11" db="EMBL/GenBank/DDBJ databases">
        <authorList>
            <person name="Li F."/>
        </authorList>
    </citation>
    <scope>NUCLEOTIDE SEQUENCE [LARGE SCALE GENOMIC DNA]</scope>
    <source>
        <strain evidence="1 2">Gsoil 097</strain>
    </source>
</reference>
<sequence length="179" mass="17601">MNKSTKGALAATAAGVLLLGGVGSLAYWSDSATIAGGAVNSGTLSLTDATAGSCATAAWTLDSAESPAGIAFDPATDTLVPGDVLTKRCSYTIGAVGEHLRATVVATGGVASGDLAPSLQVAGGFTIGGSPVTEVTEANDGDTLVAEIQVRFDAAADNTTRSRTAALGNFVVTLSQVHD</sequence>
<dbReference type="NCBIfam" id="TIGR04088">
    <property type="entry name" value="cognate_SipW"/>
    <property type="match status" value="1"/>
</dbReference>
<dbReference type="InterPro" id="IPR024006">
    <property type="entry name" value="Alt_signal_exp_actinobact"/>
</dbReference>
<dbReference type="OrthoDB" id="3787434at2"/>
<dbReference type="EMBL" id="RJSE01000007">
    <property type="protein sequence ID" value="RNL62958.1"/>
    <property type="molecule type" value="Genomic_DNA"/>
</dbReference>
<evidence type="ECO:0000313" key="2">
    <source>
        <dbReference type="Proteomes" id="UP000267128"/>
    </source>
</evidence>
<accession>A0A3N0CHP1</accession>
<proteinExistence type="predicted"/>
<dbReference type="Proteomes" id="UP000267128">
    <property type="component" value="Unassembled WGS sequence"/>
</dbReference>
<keyword evidence="2" id="KW-1185">Reference proteome</keyword>
<comment type="caution">
    <text evidence="1">The sequence shown here is derived from an EMBL/GenBank/DDBJ whole genome shotgun (WGS) entry which is preliminary data.</text>
</comment>
<dbReference type="InterPro" id="IPR023833">
    <property type="entry name" value="Signal_pept_SipW-depend-type"/>
</dbReference>
<name>A0A3N0CHP1_9ACTN</name>